<feature type="domain" description="Zn(2)-C6 fungal-type" evidence="7">
    <location>
        <begin position="261"/>
        <end position="289"/>
    </location>
</feature>
<dbReference type="PROSITE" id="PS50048">
    <property type="entry name" value="ZN2_CY6_FUNGAL_2"/>
    <property type="match status" value="1"/>
</dbReference>
<feature type="region of interest" description="Disordered" evidence="6">
    <location>
        <begin position="122"/>
        <end position="208"/>
    </location>
</feature>
<feature type="compositionally biased region" description="Low complexity" evidence="6">
    <location>
        <begin position="164"/>
        <end position="173"/>
    </location>
</feature>
<organism evidence="8 9">
    <name type="scientific">Pseudopithomyces chartarum</name>
    <dbReference type="NCBI Taxonomy" id="1892770"/>
    <lineage>
        <taxon>Eukaryota</taxon>
        <taxon>Fungi</taxon>
        <taxon>Dikarya</taxon>
        <taxon>Ascomycota</taxon>
        <taxon>Pezizomycotina</taxon>
        <taxon>Dothideomycetes</taxon>
        <taxon>Pleosporomycetidae</taxon>
        <taxon>Pleosporales</taxon>
        <taxon>Massarineae</taxon>
        <taxon>Didymosphaeriaceae</taxon>
        <taxon>Pseudopithomyces</taxon>
    </lineage>
</organism>
<keyword evidence="9" id="KW-1185">Reference proteome</keyword>
<dbReference type="CDD" id="cd00067">
    <property type="entry name" value="GAL4"/>
    <property type="match status" value="1"/>
</dbReference>
<feature type="compositionally biased region" description="Low complexity" evidence="6">
    <location>
        <begin position="137"/>
        <end position="147"/>
    </location>
</feature>
<proteinExistence type="predicted"/>
<evidence type="ECO:0000256" key="2">
    <source>
        <dbReference type="ARBA" id="ARBA00022723"/>
    </source>
</evidence>
<accession>A0AAN6LRI4</accession>
<dbReference type="Gene3D" id="4.10.240.10">
    <property type="entry name" value="Zn(2)-C6 fungal-type DNA-binding domain"/>
    <property type="match status" value="1"/>
</dbReference>
<reference evidence="8 9" key="1">
    <citation type="submission" date="2021-02" db="EMBL/GenBank/DDBJ databases">
        <title>Genome assembly of Pseudopithomyces chartarum.</title>
        <authorList>
            <person name="Jauregui R."/>
            <person name="Singh J."/>
            <person name="Voisey C."/>
        </authorList>
    </citation>
    <scope>NUCLEOTIDE SEQUENCE [LARGE SCALE GENOMIC DNA]</scope>
    <source>
        <strain evidence="8 9">AGR01</strain>
    </source>
</reference>
<dbReference type="GO" id="GO:0003677">
    <property type="term" value="F:DNA binding"/>
    <property type="evidence" value="ECO:0007669"/>
    <property type="project" value="InterPro"/>
</dbReference>
<dbReference type="EMBL" id="WVTA01000017">
    <property type="protein sequence ID" value="KAK3200935.1"/>
    <property type="molecule type" value="Genomic_DNA"/>
</dbReference>
<keyword evidence="2" id="KW-0479">Metal-binding</keyword>
<evidence type="ECO:0000256" key="1">
    <source>
        <dbReference type="ARBA" id="ARBA00004123"/>
    </source>
</evidence>
<comment type="caution">
    <text evidence="8">The sequence shown here is derived from an EMBL/GenBank/DDBJ whole genome shotgun (WGS) entry which is preliminary data.</text>
</comment>
<keyword evidence="3" id="KW-0805">Transcription regulation</keyword>
<dbReference type="Pfam" id="PF04082">
    <property type="entry name" value="Fungal_trans"/>
    <property type="match status" value="1"/>
</dbReference>
<keyword evidence="4" id="KW-0804">Transcription</keyword>
<evidence type="ECO:0000256" key="5">
    <source>
        <dbReference type="ARBA" id="ARBA00023242"/>
    </source>
</evidence>
<sequence length="894" mass="99472">MLADMNRLPSIPSRPAHPQPYAFHNPYQRSNQATSRPDTTSQNHPPRDVQGTQSHAQQLPSLRTLLEPELLENKPSDLLPRPNGTLPLQATAASHDHTDSHAAASRMPPVHRHAQYTANTEPATFSTSGSTHESQPSGFSHHSSSSGTVYADSTTKIFRPPSTPSTLSASSEPVRALSGHIPLLEDDAMEMGKPVRRRTEGSSRAPIRSKHCVGQQEVPGQGLCYVFDDGSWCRAIIDGEPVNPSWGVTKAGKPRKRLAQACLTCREKKIKCEPGYPKCVQCAKSQRACRGGLNQPGIGNASDETSPSSSSVLFKNRSTDLISPVAGPDKFKNPEEQYYKAVDSWNTGSSFKPRTFRPNSVATSRDMSVHSIDSDWSGSMNHQDDPRRGPDQDQLAMQWEQDPYDVNPGLTMQLLDLYFLHAGRATYGMFPRTSFLTWVQNSREKSPDHLMLLYSVLAMGSIFSLDAEKRNAGKRHAAIATHAMERRFGKFTLQLCQSRLMLALYNFARGKSQEAWDYCGTGLRALSALKLNTEDGVKELPETATDAPYGFDRLTLEECCRRTFWSGFLMDRYNGFCGGTLCVINIEDTFLRLPCLENMFEASSPCDAPHFDMEILDRQAYSGPGPLGHMAYLTLISTIWGDVVTFTSRAVHRPEPSYERLYEAFYAKTYERLEAWLAMLPETLRYTPHNLDHSINEGFAGSFLSIHALYHTIIIRLNRHIRLSAIPADKISRNIRQAFYHATNFVQLMHSLAAENRRQRLPANAATEFLLSTPFPGYALMLSIDVLTAAGTVQSLTNLIETLGTTNSCLEELASFWASARIQHKVVTNRIKKLTDIAMQEEQGIRNGAHGPFWRISEGLETAFGKDDALYKADEQLLFEAVHGITGTRSGRVA</sequence>
<feature type="region of interest" description="Disordered" evidence="6">
    <location>
        <begin position="373"/>
        <end position="392"/>
    </location>
</feature>
<feature type="region of interest" description="Disordered" evidence="6">
    <location>
        <begin position="1"/>
        <end position="57"/>
    </location>
</feature>
<evidence type="ECO:0000259" key="7">
    <source>
        <dbReference type="PROSITE" id="PS50048"/>
    </source>
</evidence>
<dbReference type="PANTHER" id="PTHR47338:SF11">
    <property type="entry name" value="ZN(II)2CYS6 TRANSCRIPTION FACTOR (EUROFUNG)"/>
    <property type="match status" value="1"/>
</dbReference>
<dbReference type="SMART" id="SM00066">
    <property type="entry name" value="GAL4"/>
    <property type="match status" value="1"/>
</dbReference>
<dbReference type="InterPro" id="IPR007219">
    <property type="entry name" value="XnlR_reg_dom"/>
</dbReference>
<dbReference type="InterPro" id="IPR036864">
    <property type="entry name" value="Zn2-C6_fun-type_DNA-bd_sf"/>
</dbReference>
<feature type="compositionally biased region" description="Basic and acidic residues" evidence="6">
    <location>
        <begin position="382"/>
        <end position="391"/>
    </location>
</feature>
<dbReference type="SUPFAM" id="SSF57701">
    <property type="entry name" value="Zn2/Cys6 DNA-binding domain"/>
    <property type="match status" value="1"/>
</dbReference>
<dbReference type="Proteomes" id="UP001280581">
    <property type="component" value="Unassembled WGS sequence"/>
</dbReference>
<feature type="compositionally biased region" description="Polar residues" evidence="6">
    <location>
        <begin position="27"/>
        <end position="57"/>
    </location>
</feature>
<feature type="compositionally biased region" description="Polar residues" evidence="6">
    <location>
        <begin position="122"/>
        <end position="136"/>
    </location>
</feature>
<dbReference type="InterPro" id="IPR001138">
    <property type="entry name" value="Zn2Cys6_DnaBD"/>
</dbReference>
<evidence type="ECO:0000313" key="9">
    <source>
        <dbReference type="Proteomes" id="UP001280581"/>
    </source>
</evidence>
<dbReference type="GO" id="GO:0008270">
    <property type="term" value="F:zinc ion binding"/>
    <property type="evidence" value="ECO:0007669"/>
    <property type="project" value="InterPro"/>
</dbReference>
<dbReference type="GO" id="GO:0005634">
    <property type="term" value="C:nucleus"/>
    <property type="evidence" value="ECO:0007669"/>
    <property type="project" value="UniProtKB-SubCell"/>
</dbReference>
<evidence type="ECO:0000256" key="4">
    <source>
        <dbReference type="ARBA" id="ARBA00023163"/>
    </source>
</evidence>
<dbReference type="GO" id="GO:0006351">
    <property type="term" value="P:DNA-templated transcription"/>
    <property type="evidence" value="ECO:0007669"/>
    <property type="project" value="InterPro"/>
</dbReference>
<feature type="region of interest" description="Disordered" evidence="6">
    <location>
        <begin position="73"/>
        <end position="108"/>
    </location>
</feature>
<dbReference type="PROSITE" id="PS00463">
    <property type="entry name" value="ZN2_CY6_FUNGAL_1"/>
    <property type="match status" value="1"/>
</dbReference>
<dbReference type="AlphaFoldDB" id="A0AAN6LRI4"/>
<dbReference type="Pfam" id="PF00172">
    <property type="entry name" value="Zn_clus"/>
    <property type="match status" value="1"/>
</dbReference>
<comment type="subcellular location">
    <subcellularLocation>
        <location evidence="1">Nucleus</location>
    </subcellularLocation>
</comment>
<dbReference type="PANTHER" id="PTHR47338">
    <property type="entry name" value="ZN(II)2CYS6 TRANSCRIPTION FACTOR (EUROFUNG)-RELATED"/>
    <property type="match status" value="1"/>
</dbReference>
<evidence type="ECO:0000256" key="6">
    <source>
        <dbReference type="SAM" id="MobiDB-lite"/>
    </source>
</evidence>
<gene>
    <name evidence="8" type="ORF">GRF29_213g416349</name>
</gene>
<evidence type="ECO:0000256" key="3">
    <source>
        <dbReference type="ARBA" id="ARBA00023015"/>
    </source>
</evidence>
<dbReference type="CDD" id="cd12148">
    <property type="entry name" value="fungal_TF_MHR"/>
    <property type="match status" value="1"/>
</dbReference>
<protein>
    <recommendedName>
        <fullName evidence="7">Zn(2)-C6 fungal-type domain-containing protein</fullName>
    </recommendedName>
</protein>
<evidence type="ECO:0000313" key="8">
    <source>
        <dbReference type="EMBL" id="KAK3200935.1"/>
    </source>
</evidence>
<dbReference type="InterPro" id="IPR050815">
    <property type="entry name" value="TF_fung"/>
</dbReference>
<dbReference type="GO" id="GO:0000981">
    <property type="term" value="F:DNA-binding transcription factor activity, RNA polymerase II-specific"/>
    <property type="evidence" value="ECO:0007669"/>
    <property type="project" value="InterPro"/>
</dbReference>
<keyword evidence="5" id="KW-0539">Nucleus</keyword>
<name>A0AAN6LRI4_9PLEO</name>